<evidence type="ECO:0000313" key="2">
    <source>
        <dbReference type="Proteomes" id="UP000248484"/>
    </source>
</evidence>
<evidence type="ECO:0000313" key="3">
    <source>
        <dbReference type="RefSeq" id="XP_054934903.1"/>
    </source>
</evidence>
<dbReference type="GeneID" id="114484138"/>
<protein>
    <submittedName>
        <fullName evidence="3">Sterile alpha motif domain-containing protein 1-like</fullName>
    </submittedName>
</protein>
<evidence type="ECO:0000256" key="1">
    <source>
        <dbReference type="SAM" id="MobiDB-lite"/>
    </source>
</evidence>
<dbReference type="AlphaFoldDB" id="A0A9W2W6W2"/>
<feature type="region of interest" description="Disordered" evidence="1">
    <location>
        <begin position="77"/>
        <end position="111"/>
    </location>
</feature>
<proteinExistence type="predicted"/>
<dbReference type="KEGG" id="pcad:114484138"/>
<dbReference type="Proteomes" id="UP000248484">
    <property type="component" value="Chromosome 17"/>
</dbReference>
<reference evidence="3" key="1">
    <citation type="submission" date="2025-08" db="UniProtKB">
        <authorList>
            <consortium name="RefSeq"/>
        </authorList>
    </citation>
    <scope>IDENTIFICATION</scope>
    <source>
        <tissue evidence="3">Muscle</tissue>
    </source>
</reference>
<gene>
    <name evidence="3" type="primary">LOC114484138</name>
</gene>
<dbReference type="RefSeq" id="XP_054934903.1">
    <property type="nucleotide sequence ID" value="XM_055078928.1"/>
</dbReference>
<keyword evidence="2" id="KW-1185">Reference proteome</keyword>
<organism evidence="2 3">
    <name type="scientific">Physeter macrocephalus</name>
    <name type="common">Sperm whale</name>
    <name type="synonym">Physeter catodon</name>
    <dbReference type="NCBI Taxonomy" id="9755"/>
    <lineage>
        <taxon>Eukaryota</taxon>
        <taxon>Metazoa</taxon>
        <taxon>Chordata</taxon>
        <taxon>Craniata</taxon>
        <taxon>Vertebrata</taxon>
        <taxon>Euteleostomi</taxon>
        <taxon>Mammalia</taxon>
        <taxon>Eutheria</taxon>
        <taxon>Laurasiatheria</taxon>
        <taxon>Artiodactyla</taxon>
        <taxon>Whippomorpha</taxon>
        <taxon>Cetacea</taxon>
        <taxon>Odontoceti</taxon>
        <taxon>Physeteridae</taxon>
        <taxon>Physeter</taxon>
    </lineage>
</organism>
<feature type="compositionally biased region" description="Basic and acidic residues" evidence="1">
    <location>
        <begin position="31"/>
        <end position="48"/>
    </location>
</feature>
<accession>A0A9W2W6W2</accession>
<sequence length="169" mass="17686">MGGNVSCGPRRRSRRRVPEPEAARAGARWSEGPRRGGAAERATRRPLSERPTAAAQPEGGLASARLAAAPALGARAAFPLGPRAGDGPGLHGLARAPPLSPGPEPEPEPTGLWFGRQMTTEEKCLLIMSSRGAGWPRGRLGEECLQSCRGGSVSRLPFSEAFIASCENV</sequence>
<name>A0A9W2W6W2_PHYMC</name>
<feature type="region of interest" description="Disordered" evidence="1">
    <location>
        <begin position="1"/>
        <end position="62"/>
    </location>
</feature>